<protein>
    <submittedName>
        <fullName evidence="1">Uncharacterized protein</fullName>
    </submittedName>
</protein>
<organism evidence="1 2">
    <name type="scientific">Legionella resiliens</name>
    <dbReference type="NCBI Taxonomy" id="2905958"/>
    <lineage>
        <taxon>Bacteria</taxon>
        <taxon>Pseudomonadati</taxon>
        <taxon>Pseudomonadota</taxon>
        <taxon>Gammaproteobacteria</taxon>
        <taxon>Legionellales</taxon>
        <taxon>Legionellaceae</taxon>
        <taxon>Legionella</taxon>
    </lineage>
</organism>
<sequence>MDIKSAFYWDVKANSISFLICKIGKDQFEILSAPDNFIIKSKKPDEFYSESQGVIKSYFNEIKSITPRPEKIDIEYRILHSGAPAHVFNLEFLYERYLNTQTSKYKGLL</sequence>
<name>A0ABS8X1Y0_9GAMM</name>
<proteinExistence type="predicted"/>
<comment type="caution">
    <text evidence="1">The sequence shown here is derived from an EMBL/GenBank/DDBJ whole genome shotgun (WGS) entry which is preliminary data.</text>
</comment>
<dbReference type="EMBL" id="JAJTND010000004">
    <property type="protein sequence ID" value="MCE3532741.1"/>
    <property type="molecule type" value="Genomic_DNA"/>
</dbReference>
<evidence type="ECO:0000313" key="1">
    <source>
        <dbReference type="EMBL" id="MCE3532741.1"/>
    </source>
</evidence>
<dbReference type="Proteomes" id="UP001320170">
    <property type="component" value="Unassembled WGS sequence"/>
</dbReference>
<dbReference type="RefSeq" id="WP_232890896.1">
    <property type="nucleotide sequence ID" value="NZ_JAJSPM010000005.1"/>
</dbReference>
<evidence type="ECO:0000313" key="2">
    <source>
        <dbReference type="Proteomes" id="UP001320170"/>
    </source>
</evidence>
<keyword evidence="2" id="KW-1185">Reference proteome</keyword>
<accession>A0ABS8X1Y0</accession>
<gene>
    <name evidence="1" type="ORF">LXO92_10160</name>
</gene>
<reference evidence="1 2" key="1">
    <citation type="journal article" date="2024" name="Pathogens">
        <title>Characterization of a Novel Species of Legionella Isolated from a Healthcare Facility: Legionella resiliens sp. nov.</title>
        <authorList>
            <person name="Cristino S."/>
            <person name="Pascale M.R."/>
            <person name="Marino F."/>
            <person name="Derelitto C."/>
            <person name="Salaris S."/>
            <person name="Orsini M."/>
            <person name="Squarzoni S."/>
            <person name="Grottola A."/>
            <person name="Girolamini L."/>
        </authorList>
    </citation>
    <scope>NUCLEOTIDE SEQUENCE [LARGE SCALE GENOMIC DNA]</scope>
    <source>
        <strain evidence="1 2">8cVS16</strain>
    </source>
</reference>